<reference evidence="1 2" key="1">
    <citation type="submission" date="2024-10" db="EMBL/GenBank/DDBJ databases">
        <title>The Natural Products Discovery Center: Release of the First 8490 Sequenced Strains for Exploring Actinobacteria Biosynthetic Diversity.</title>
        <authorList>
            <person name="Kalkreuter E."/>
            <person name="Kautsar S.A."/>
            <person name="Yang D."/>
            <person name="Bader C.D."/>
            <person name="Teijaro C.N."/>
            <person name="Fluegel L."/>
            <person name="Davis C.M."/>
            <person name="Simpson J.R."/>
            <person name="Lauterbach L."/>
            <person name="Steele A.D."/>
            <person name="Gui C."/>
            <person name="Meng S."/>
            <person name="Li G."/>
            <person name="Viehrig K."/>
            <person name="Ye F."/>
            <person name="Su P."/>
            <person name="Kiefer A.F."/>
            <person name="Nichols A."/>
            <person name="Cepeda A.J."/>
            <person name="Yan W."/>
            <person name="Fan B."/>
            <person name="Jiang Y."/>
            <person name="Adhikari A."/>
            <person name="Zheng C.-J."/>
            <person name="Schuster L."/>
            <person name="Cowan T.M."/>
            <person name="Smanski M.J."/>
            <person name="Chevrette M.G."/>
            <person name="De Carvalho L.P.S."/>
            <person name="Shen B."/>
        </authorList>
    </citation>
    <scope>NUCLEOTIDE SEQUENCE [LARGE SCALE GENOMIC DNA]</scope>
    <source>
        <strain evidence="1 2">NPDC001390</strain>
    </source>
</reference>
<comment type="caution">
    <text evidence="1">The sequence shown here is derived from an EMBL/GenBank/DDBJ whole genome shotgun (WGS) entry which is preliminary data.</text>
</comment>
<name>A0ABW6ULA7_9ACTN</name>
<keyword evidence="2" id="KW-1185">Reference proteome</keyword>
<dbReference type="EMBL" id="JBIAWJ010000012">
    <property type="protein sequence ID" value="MFF4524196.1"/>
    <property type="molecule type" value="Genomic_DNA"/>
</dbReference>
<proteinExistence type="predicted"/>
<evidence type="ECO:0000313" key="2">
    <source>
        <dbReference type="Proteomes" id="UP001602058"/>
    </source>
</evidence>
<organism evidence="1 2">
    <name type="scientific">Streptomyces bluensis</name>
    <dbReference type="NCBI Taxonomy" id="33897"/>
    <lineage>
        <taxon>Bacteria</taxon>
        <taxon>Bacillati</taxon>
        <taxon>Actinomycetota</taxon>
        <taxon>Actinomycetes</taxon>
        <taxon>Kitasatosporales</taxon>
        <taxon>Streptomycetaceae</taxon>
        <taxon>Streptomyces</taxon>
    </lineage>
</organism>
<dbReference type="InterPro" id="IPR047789">
    <property type="entry name" value="CU044_5270-like"/>
</dbReference>
<protein>
    <submittedName>
        <fullName evidence="1">CU044_5270 family protein</fullName>
    </submittedName>
</protein>
<sequence>MMKISTPHAEDEQNLVAGLHAALPPADAPALPGERHRALRSRLTQEFRRDLDEGACPARPRPKWLKVALPTALAGTLVAGVAVTGGLTDLFGPQVDEARHRQAVELLDRLAVAAATAPATTIRDDQFIYVKTEGSQEAVRRYGNSFRVVGTWQVQREDWTSVDGSRDGYIRQEVVSGPPTNTPPGTGRAEADPNVSTYRELTALPTDPDKLVDKLYEDAGGDGPAEQEAVFEAVGDMLDTATLLPEKSAALYRAVAKLPGVVAVDKAQDAAGREGIGLTITSDDDERTTWVFRPSDLTYLGSTEQAVLDVGVVDSVRETP</sequence>
<evidence type="ECO:0000313" key="1">
    <source>
        <dbReference type="EMBL" id="MFF4524196.1"/>
    </source>
</evidence>
<dbReference type="RefSeq" id="WP_351087614.1">
    <property type="nucleotide sequence ID" value="NZ_JBEOZG010000056.1"/>
</dbReference>
<gene>
    <name evidence="1" type="ORF">ACFY1D_22675</name>
</gene>
<accession>A0ABW6ULA7</accession>
<dbReference type="NCBIfam" id="NF038083">
    <property type="entry name" value="CU044_5270_fam"/>
    <property type="match status" value="1"/>
</dbReference>
<dbReference type="Proteomes" id="UP001602058">
    <property type="component" value="Unassembled WGS sequence"/>
</dbReference>